<dbReference type="GO" id="GO:0000160">
    <property type="term" value="P:phosphorelay signal transduction system"/>
    <property type="evidence" value="ECO:0007669"/>
    <property type="project" value="InterPro"/>
</dbReference>
<dbReference type="Proteomes" id="UP000576087">
    <property type="component" value="Unassembled WGS sequence"/>
</dbReference>
<dbReference type="PROSITE" id="PS00622">
    <property type="entry name" value="HTH_LUXR_1"/>
    <property type="match status" value="1"/>
</dbReference>
<keyword evidence="10" id="KW-1185">Reference proteome</keyword>
<evidence type="ECO:0000313" key="7">
    <source>
        <dbReference type="EMBL" id="MBB4414277.1"/>
    </source>
</evidence>
<protein>
    <submittedName>
        <fullName evidence="8">DNA-binding NarL/FixJ family response regulator</fullName>
    </submittedName>
</protein>
<organism evidence="8 11">
    <name type="scientific">Aliirhizobium cellulosilyticum</name>
    <dbReference type="NCBI Taxonomy" id="393664"/>
    <lineage>
        <taxon>Bacteria</taxon>
        <taxon>Pseudomonadati</taxon>
        <taxon>Pseudomonadota</taxon>
        <taxon>Alphaproteobacteria</taxon>
        <taxon>Hyphomicrobiales</taxon>
        <taxon>Rhizobiaceae</taxon>
        <taxon>Aliirhizobium</taxon>
    </lineage>
</organism>
<dbReference type="GO" id="GO:0003677">
    <property type="term" value="F:DNA binding"/>
    <property type="evidence" value="ECO:0007669"/>
    <property type="project" value="UniProtKB-KW"/>
</dbReference>
<feature type="domain" description="Response regulatory" evidence="5">
    <location>
        <begin position="6"/>
        <end position="120"/>
    </location>
</feature>
<feature type="modified residue" description="4-aspartylphosphate" evidence="3">
    <location>
        <position position="56"/>
    </location>
</feature>
<reference evidence="9 10" key="1">
    <citation type="submission" date="2020-08" db="EMBL/GenBank/DDBJ databases">
        <title>Genomic Encyclopedia of Type Strains, Phase IV (KMG-V): Genome sequencing to study the core and pangenomes of soil and plant-associated prokaryotes.</title>
        <authorList>
            <person name="Whitman W."/>
        </authorList>
    </citation>
    <scope>NUCLEOTIDE SEQUENCE [LARGE SCALE GENOMIC DNA]</scope>
    <source>
        <strain evidence="7 10">SEMIA 444</strain>
        <strain evidence="6 9">SEMIA 448</strain>
        <strain evidence="8 11">SEMIA 452</strain>
    </source>
</reference>
<accession>A0A7W6V2R3</accession>
<dbReference type="InterPro" id="IPR000792">
    <property type="entry name" value="Tscrpt_reg_LuxR_C"/>
</dbReference>
<evidence type="ECO:0000313" key="9">
    <source>
        <dbReference type="Proteomes" id="UP000520770"/>
    </source>
</evidence>
<dbReference type="EMBL" id="JACIGY010000009">
    <property type="protein sequence ID" value="MBB4414277.1"/>
    <property type="molecule type" value="Genomic_DNA"/>
</dbReference>
<dbReference type="PROSITE" id="PS50110">
    <property type="entry name" value="RESPONSE_REGULATORY"/>
    <property type="match status" value="1"/>
</dbReference>
<dbReference type="PANTHER" id="PTHR43214">
    <property type="entry name" value="TWO-COMPONENT RESPONSE REGULATOR"/>
    <property type="match status" value="1"/>
</dbReference>
<evidence type="ECO:0000259" key="4">
    <source>
        <dbReference type="PROSITE" id="PS50043"/>
    </source>
</evidence>
<dbReference type="Pfam" id="PF00196">
    <property type="entry name" value="GerE"/>
    <property type="match status" value="1"/>
</dbReference>
<dbReference type="InterPro" id="IPR016032">
    <property type="entry name" value="Sig_transdc_resp-reg_C-effctor"/>
</dbReference>
<evidence type="ECO:0000256" key="1">
    <source>
        <dbReference type="ARBA" id="ARBA00022553"/>
    </source>
</evidence>
<dbReference type="SUPFAM" id="SSF46894">
    <property type="entry name" value="C-terminal effector domain of the bipartite response regulators"/>
    <property type="match status" value="1"/>
</dbReference>
<dbReference type="EMBL" id="JACIHM010000009">
    <property type="protein sequence ID" value="MBB4448893.1"/>
    <property type="molecule type" value="Genomic_DNA"/>
</dbReference>
<evidence type="ECO:0000313" key="8">
    <source>
        <dbReference type="EMBL" id="MBB4448893.1"/>
    </source>
</evidence>
<dbReference type="Gene3D" id="3.40.50.2300">
    <property type="match status" value="1"/>
</dbReference>
<comment type="caution">
    <text evidence="8">The sequence shown here is derived from an EMBL/GenBank/DDBJ whole genome shotgun (WGS) entry which is preliminary data.</text>
</comment>
<gene>
    <name evidence="7" type="ORF">GGE31_004819</name>
    <name evidence="6" type="ORF">GGE33_004925</name>
    <name evidence="8" type="ORF">GGE35_004743</name>
</gene>
<feature type="domain" description="HTH luxR-type" evidence="4">
    <location>
        <begin position="144"/>
        <end position="207"/>
    </location>
</feature>
<proteinExistence type="predicted"/>
<name>A0A7W6V2R3_9HYPH</name>
<dbReference type="InterPro" id="IPR011006">
    <property type="entry name" value="CheY-like_superfamily"/>
</dbReference>
<dbReference type="SMART" id="SM00421">
    <property type="entry name" value="HTH_LUXR"/>
    <property type="match status" value="1"/>
</dbReference>
<dbReference type="AlphaFoldDB" id="A0A7W6V2R3"/>
<keyword evidence="2 8" id="KW-0238">DNA-binding</keyword>
<dbReference type="SMART" id="SM00448">
    <property type="entry name" value="REC"/>
    <property type="match status" value="1"/>
</dbReference>
<evidence type="ECO:0000313" key="11">
    <source>
        <dbReference type="Proteomes" id="UP000576087"/>
    </source>
</evidence>
<evidence type="ECO:0000256" key="2">
    <source>
        <dbReference type="ARBA" id="ARBA00023125"/>
    </source>
</evidence>
<dbReference type="InterPro" id="IPR001789">
    <property type="entry name" value="Sig_transdc_resp-reg_receiver"/>
</dbReference>
<evidence type="ECO:0000259" key="5">
    <source>
        <dbReference type="PROSITE" id="PS50110"/>
    </source>
</evidence>
<dbReference type="GO" id="GO:0006355">
    <property type="term" value="P:regulation of DNA-templated transcription"/>
    <property type="evidence" value="ECO:0007669"/>
    <property type="project" value="InterPro"/>
</dbReference>
<dbReference type="PRINTS" id="PR00038">
    <property type="entry name" value="HTHLUXR"/>
</dbReference>
<dbReference type="Proteomes" id="UP000524535">
    <property type="component" value="Unassembled WGS sequence"/>
</dbReference>
<dbReference type="InterPro" id="IPR058245">
    <property type="entry name" value="NreC/VraR/RcsB-like_REC"/>
</dbReference>
<evidence type="ECO:0000313" key="10">
    <source>
        <dbReference type="Proteomes" id="UP000524535"/>
    </source>
</evidence>
<dbReference type="Pfam" id="PF00072">
    <property type="entry name" value="Response_reg"/>
    <property type="match status" value="1"/>
</dbReference>
<dbReference type="Proteomes" id="UP000520770">
    <property type="component" value="Unassembled WGS sequence"/>
</dbReference>
<dbReference type="InterPro" id="IPR039420">
    <property type="entry name" value="WalR-like"/>
</dbReference>
<dbReference type="CDD" id="cd17535">
    <property type="entry name" value="REC_NarL-like"/>
    <property type="match status" value="1"/>
</dbReference>
<evidence type="ECO:0000256" key="3">
    <source>
        <dbReference type="PROSITE-ProRule" id="PRU00169"/>
    </source>
</evidence>
<dbReference type="EMBL" id="JACIGW010000008">
    <property type="protein sequence ID" value="MBB4351147.1"/>
    <property type="molecule type" value="Genomic_DNA"/>
</dbReference>
<dbReference type="SUPFAM" id="SSF52172">
    <property type="entry name" value="CheY-like"/>
    <property type="match status" value="1"/>
</dbReference>
<dbReference type="PROSITE" id="PS50043">
    <property type="entry name" value="HTH_LUXR_2"/>
    <property type="match status" value="1"/>
</dbReference>
<evidence type="ECO:0000313" key="6">
    <source>
        <dbReference type="EMBL" id="MBB4351147.1"/>
    </source>
</evidence>
<dbReference type="CDD" id="cd06170">
    <property type="entry name" value="LuxR_C_like"/>
    <property type="match status" value="1"/>
</dbReference>
<dbReference type="RefSeq" id="WP_183828970.1">
    <property type="nucleotide sequence ID" value="NZ_JACIGW010000008.1"/>
</dbReference>
<sequence>MTEKIRLVLVDDHPMFRAGVYKSLGDLGFEIVGEGGSASDAVSLATTHCPEAVLLDISMPGNGLSAVQTILANAPATKVIVLTASEDGDDVRAAMQSGACGYVLKGIGSRDLASVVRTVVLGGSYVPPNLSARLISERKPHPAAMQEHDGLSAREREVMDLIAVGMSNKLVARKLGLHEKTVKHHATRIFAKLSVSNRTEAALRWRR</sequence>
<keyword evidence="1 3" id="KW-0597">Phosphoprotein</keyword>